<dbReference type="GO" id="GO:0044874">
    <property type="term" value="P:lipoprotein localization to outer membrane"/>
    <property type="evidence" value="ECO:0007669"/>
    <property type="project" value="UniProtKB-UniRule"/>
</dbReference>
<sequence length="231" mass="24787">MSVTNKALQAKGAPEAAGRQVTQSWRQTAVLGAALWCSLGMASAAWADPVQALRNFVKDVKSAQASFTQTVTSPDGKKARKSTGTLEFDRPNRFRFAYTQPIEQLIVGDGQKVWLYDADLNQVTVRGMSQAVGASPAALLAGGNLEKDFTLKAAPSAGQIEWVEALPKAKDGQFQSVKVGFTAGQLVALELLDSFGQKSRLDFQKVDTKVTLSPSRFTFTPPPGADVLQQP</sequence>
<proteinExistence type="inferred from homology"/>
<evidence type="ECO:0000256" key="9">
    <source>
        <dbReference type="ARBA" id="ARBA00023186"/>
    </source>
</evidence>
<organism evidence="11 12">
    <name type="scientific">Aquabacterium lacunae</name>
    <dbReference type="NCBI Taxonomy" id="2528630"/>
    <lineage>
        <taxon>Bacteria</taxon>
        <taxon>Pseudomonadati</taxon>
        <taxon>Pseudomonadota</taxon>
        <taxon>Betaproteobacteria</taxon>
        <taxon>Burkholderiales</taxon>
        <taxon>Aquabacterium</taxon>
    </lineage>
</organism>
<name>A0A4Q9H5V2_9BURK</name>
<dbReference type="GO" id="GO:0042953">
    <property type="term" value="P:lipoprotein transport"/>
    <property type="evidence" value="ECO:0007669"/>
    <property type="project" value="InterPro"/>
</dbReference>
<dbReference type="SUPFAM" id="SSF89392">
    <property type="entry name" value="Prokaryotic lipoproteins and lipoprotein localization factors"/>
    <property type="match status" value="1"/>
</dbReference>
<comment type="similarity">
    <text evidence="2 10">Belongs to the LolA family.</text>
</comment>
<dbReference type="AlphaFoldDB" id="A0A4Q9H5V2"/>
<accession>A0A4Q9H5V2</accession>
<evidence type="ECO:0000256" key="4">
    <source>
        <dbReference type="ARBA" id="ARBA00014035"/>
    </source>
</evidence>
<dbReference type="OrthoDB" id="9787361at2"/>
<dbReference type="InterPro" id="IPR018323">
    <property type="entry name" value="OM_lipoprot_carrier_LolA_Pbac"/>
</dbReference>
<evidence type="ECO:0000256" key="8">
    <source>
        <dbReference type="ARBA" id="ARBA00022927"/>
    </source>
</evidence>
<evidence type="ECO:0000256" key="1">
    <source>
        <dbReference type="ARBA" id="ARBA00004418"/>
    </source>
</evidence>
<dbReference type="NCBIfam" id="TIGR00547">
    <property type="entry name" value="lolA"/>
    <property type="match status" value="1"/>
</dbReference>
<dbReference type="RefSeq" id="WP_130966204.1">
    <property type="nucleotide sequence ID" value="NZ_SIXI01000001.1"/>
</dbReference>
<keyword evidence="5 10" id="KW-0813">Transport</keyword>
<keyword evidence="6" id="KW-0732">Signal</keyword>
<evidence type="ECO:0000256" key="7">
    <source>
        <dbReference type="ARBA" id="ARBA00022764"/>
    </source>
</evidence>
<evidence type="ECO:0000256" key="2">
    <source>
        <dbReference type="ARBA" id="ARBA00007615"/>
    </source>
</evidence>
<protein>
    <recommendedName>
        <fullName evidence="4 10">Outer-membrane lipoprotein carrier protein</fullName>
    </recommendedName>
</protein>
<evidence type="ECO:0000256" key="6">
    <source>
        <dbReference type="ARBA" id="ARBA00022729"/>
    </source>
</evidence>
<comment type="subunit">
    <text evidence="3 10">Monomer.</text>
</comment>
<keyword evidence="8 10" id="KW-0653">Protein transport</keyword>
<dbReference type="GO" id="GO:0042597">
    <property type="term" value="C:periplasmic space"/>
    <property type="evidence" value="ECO:0007669"/>
    <property type="project" value="UniProtKB-SubCell"/>
</dbReference>
<evidence type="ECO:0000313" key="12">
    <source>
        <dbReference type="Proteomes" id="UP000292120"/>
    </source>
</evidence>
<reference evidence="11 12" key="1">
    <citation type="submission" date="2019-02" db="EMBL/GenBank/DDBJ databases">
        <title>Aquabacterium sp. strain KMB7.</title>
        <authorList>
            <person name="Chen W.-M."/>
        </authorList>
    </citation>
    <scope>NUCLEOTIDE SEQUENCE [LARGE SCALE GENOMIC DNA]</scope>
    <source>
        <strain evidence="11 12">KMB7</strain>
    </source>
</reference>
<dbReference type="Proteomes" id="UP000292120">
    <property type="component" value="Unassembled WGS sequence"/>
</dbReference>
<dbReference type="PANTHER" id="PTHR35869">
    <property type="entry name" value="OUTER-MEMBRANE LIPOPROTEIN CARRIER PROTEIN"/>
    <property type="match status" value="1"/>
</dbReference>
<evidence type="ECO:0000256" key="3">
    <source>
        <dbReference type="ARBA" id="ARBA00011245"/>
    </source>
</evidence>
<keyword evidence="11" id="KW-0449">Lipoprotein</keyword>
<dbReference type="HAMAP" id="MF_00240">
    <property type="entry name" value="LolA"/>
    <property type="match status" value="1"/>
</dbReference>
<evidence type="ECO:0000256" key="5">
    <source>
        <dbReference type="ARBA" id="ARBA00022448"/>
    </source>
</evidence>
<comment type="subcellular location">
    <subcellularLocation>
        <location evidence="1 10">Periplasm</location>
    </subcellularLocation>
</comment>
<evidence type="ECO:0000313" key="11">
    <source>
        <dbReference type="EMBL" id="TBO34254.1"/>
    </source>
</evidence>
<evidence type="ECO:0000256" key="10">
    <source>
        <dbReference type="HAMAP-Rule" id="MF_00240"/>
    </source>
</evidence>
<dbReference type="EMBL" id="SIXI01000001">
    <property type="protein sequence ID" value="TBO34254.1"/>
    <property type="molecule type" value="Genomic_DNA"/>
</dbReference>
<dbReference type="InterPro" id="IPR004564">
    <property type="entry name" value="OM_lipoprot_carrier_LolA-like"/>
</dbReference>
<dbReference type="InterPro" id="IPR029046">
    <property type="entry name" value="LolA/LolB/LppX"/>
</dbReference>
<keyword evidence="12" id="KW-1185">Reference proteome</keyword>
<dbReference type="Pfam" id="PF03548">
    <property type="entry name" value="LolA"/>
    <property type="match status" value="1"/>
</dbReference>
<keyword evidence="7 10" id="KW-0574">Periplasm</keyword>
<gene>
    <name evidence="10 11" type="primary">lolA</name>
    <name evidence="11" type="ORF">EYS42_02155</name>
</gene>
<dbReference type="Gene3D" id="2.50.20.10">
    <property type="entry name" value="Lipoprotein localisation LolA/LolB/LppX"/>
    <property type="match status" value="1"/>
</dbReference>
<keyword evidence="9 10" id="KW-0143">Chaperone</keyword>
<comment type="function">
    <text evidence="10">Participates in the translocation of lipoproteins from the inner membrane to the outer membrane. Only forms a complex with a lipoprotein if the residue after the N-terminal Cys is not an aspartate (The Asp acts as a targeting signal to indicate that the lipoprotein should stay in the inner membrane).</text>
</comment>
<dbReference type="CDD" id="cd16325">
    <property type="entry name" value="LolA"/>
    <property type="match status" value="1"/>
</dbReference>
<comment type="caution">
    <text evidence="11">The sequence shown here is derived from an EMBL/GenBank/DDBJ whole genome shotgun (WGS) entry which is preliminary data.</text>
</comment>
<dbReference type="PANTHER" id="PTHR35869:SF1">
    <property type="entry name" value="OUTER-MEMBRANE LIPOPROTEIN CARRIER PROTEIN"/>
    <property type="match status" value="1"/>
</dbReference>